<evidence type="ECO:0000313" key="2">
    <source>
        <dbReference type="EMBL" id="MFD0688028.1"/>
    </source>
</evidence>
<keyword evidence="3" id="KW-1185">Reference proteome</keyword>
<evidence type="ECO:0000313" key="3">
    <source>
        <dbReference type="Proteomes" id="UP001597063"/>
    </source>
</evidence>
<dbReference type="Pfam" id="PF13560">
    <property type="entry name" value="HTH_31"/>
    <property type="match status" value="1"/>
</dbReference>
<dbReference type="SMART" id="SM00530">
    <property type="entry name" value="HTH_XRE"/>
    <property type="match status" value="1"/>
</dbReference>
<proteinExistence type="predicted"/>
<protein>
    <submittedName>
        <fullName evidence="2">Scr1 family TA system antitoxin-like transcriptional regulator</fullName>
    </submittedName>
</protein>
<dbReference type="InterPro" id="IPR001387">
    <property type="entry name" value="Cro/C1-type_HTH"/>
</dbReference>
<gene>
    <name evidence="2" type="ORF">ACFQZM_26280</name>
</gene>
<comment type="caution">
    <text evidence="2">The sequence shown here is derived from an EMBL/GenBank/DDBJ whole genome shotgun (WGS) entry which is preliminary data.</text>
</comment>
<dbReference type="InterPro" id="IPR043917">
    <property type="entry name" value="DUF5753"/>
</dbReference>
<accession>A0ABW2XRJ8</accession>
<dbReference type="RefSeq" id="WP_131756373.1">
    <property type="nucleotide sequence ID" value="NZ_CAACUY010000015.1"/>
</dbReference>
<dbReference type="Gene3D" id="1.10.260.40">
    <property type="entry name" value="lambda repressor-like DNA-binding domains"/>
    <property type="match status" value="1"/>
</dbReference>
<dbReference type="InterPro" id="IPR010982">
    <property type="entry name" value="Lambda_DNA-bd_dom_sf"/>
</dbReference>
<reference evidence="3" key="1">
    <citation type="journal article" date="2019" name="Int. J. Syst. Evol. Microbiol.">
        <title>The Global Catalogue of Microorganisms (GCM) 10K type strain sequencing project: providing services to taxonomists for standard genome sequencing and annotation.</title>
        <authorList>
            <consortium name="The Broad Institute Genomics Platform"/>
            <consortium name="The Broad Institute Genome Sequencing Center for Infectious Disease"/>
            <person name="Wu L."/>
            <person name="Ma J."/>
        </authorList>
    </citation>
    <scope>NUCLEOTIDE SEQUENCE [LARGE SCALE GENOMIC DNA]</scope>
    <source>
        <strain evidence="3">JCM 9371</strain>
    </source>
</reference>
<sequence>MADRERIPNINARRLGLYLRRAREIVELSYEEAAARAGCDAEWLARVETGFAQPTVADVERLLERYEVRAAKVADLMVDLATRFDGPDWLAPLLPGMKALKRDALISEAEACVVHSYGVLQIPPLAQAEAYTRLLDAHRLPPHNVEAVWDVVRQRQEFRAGGRPRFLDLIIDETALKQVLEPEVMTAQLRCLLALSESEDGRVRLVPTTAPLYEDRTCNFDVLEFPRVSDRISLAHSIFGMELASTDLTDLWALIEERSAVSEDESREILLRHLNDFISR</sequence>
<dbReference type="EMBL" id="JBHTGP010000013">
    <property type="protein sequence ID" value="MFD0688028.1"/>
    <property type="molecule type" value="Genomic_DNA"/>
</dbReference>
<name>A0ABW2XRJ8_9ACTN</name>
<feature type="domain" description="HTH cro/C1-type" evidence="1">
    <location>
        <begin position="18"/>
        <end position="73"/>
    </location>
</feature>
<organism evidence="2 3">
    <name type="scientific">Actinomadura fibrosa</name>
    <dbReference type="NCBI Taxonomy" id="111802"/>
    <lineage>
        <taxon>Bacteria</taxon>
        <taxon>Bacillati</taxon>
        <taxon>Actinomycetota</taxon>
        <taxon>Actinomycetes</taxon>
        <taxon>Streptosporangiales</taxon>
        <taxon>Thermomonosporaceae</taxon>
        <taxon>Actinomadura</taxon>
    </lineage>
</organism>
<dbReference type="Proteomes" id="UP001597063">
    <property type="component" value="Unassembled WGS sequence"/>
</dbReference>
<evidence type="ECO:0000259" key="1">
    <source>
        <dbReference type="SMART" id="SM00530"/>
    </source>
</evidence>
<dbReference type="CDD" id="cd00093">
    <property type="entry name" value="HTH_XRE"/>
    <property type="match status" value="1"/>
</dbReference>
<dbReference type="SUPFAM" id="SSF47413">
    <property type="entry name" value="lambda repressor-like DNA-binding domains"/>
    <property type="match status" value="1"/>
</dbReference>
<dbReference type="Pfam" id="PF19054">
    <property type="entry name" value="DUF5753"/>
    <property type="match status" value="1"/>
</dbReference>